<comment type="caution">
    <text evidence="2">The sequence shown here is derived from an EMBL/GenBank/DDBJ whole genome shotgun (WGS) entry which is preliminary data.</text>
</comment>
<dbReference type="OrthoDB" id="341259at2759"/>
<keyword evidence="3" id="KW-1185">Reference proteome</keyword>
<protein>
    <submittedName>
        <fullName evidence="2">Uncharacterized protein</fullName>
    </submittedName>
</protein>
<organism evidence="2 3">
    <name type="scientific">Letharia columbiana</name>
    <dbReference type="NCBI Taxonomy" id="112416"/>
    <lineage>
        <taxon>Eukaryota</taxon>
        <taxon>Fungi</taxon>
        <taxon>Dikarya</taxon>
        <taxon>Ascomycota</taxon>
        <taxon>Pezizomycotina</taxon>
        <taxon>Lecanoromycetes</taxon>
        <taxon>OSLEUM clade</taxon>
        <taxon>Lecanoromycetidae</taxon>
        <taxon>Lecanorales</taxon>
        <taxon>Lecanorineae</taxon>
        <taxon>Parmeliaceae</taxon>
        <taxon>Letharia</taxon>
    </lineage>
</organism>
<accession>A0A8H6L5J0</accession>
<dbReference type="RefSeq" id="XP_037165669.1">
    <property type="nucleotide sequence ID" value="XM_037307487.1"/>
</dbReference>
<evidence type="ECO:0000313" key="3">
    <source>
        <dbReference type="Proteomes" id="UP000578531"/>
    </source>
</evidence>
<dbReference type="AlphaFoldDB" id="A0A8H6L5J0"/>
<proteinExistence type="predicted"/>
<dbReference type="GeneID" id="59287234"/>
<name>A0A8H6L5J0_9LECA</name>
<sequence length="434" mass="48890">MLHPVAQLFTACGDEANNGNDSLPGEGVKYQTLLDLLKNARDKDEESRRKEGLVSSANQLFSSRPEDHIVNDLRELPCKKIEVSKKKNHPDILAYIEDSLKSMPRFRQLNAGPRIARKSDGMIKCKPSPIASSSPLTHHSVDANMVIENLKQSKAATLEVALVADDIERCYEDLGTDEDDDKIEEKEKSDNSSAVIGVSTGMEPQEEDIDYKDRESVKRLKTVCRDFLKFSSAVVDIQHRSVRDFISSEEKSLAQDPRICPDCAERMNQVSTYQASPKHGHLIVAKNFFRKLMSRSFQDNSLTSESVALQHGPDIGIENLAPKGTVSLGTETTELATHIAAEAEKDNPTSDLPDFDSDEEEPPRYELAQWPRHLRAAEEAWPPAERDTDLQERWEKLYTIIEIILSPGSRVYRDWSRRLSLWRSQPFGPASRCS</sequence>
<reference evidence="2 3" key="1">
    <citation type="journal article" date="2020" name="Genomics">
        <title>Complete, high-quality genomes from long-read metagenomic sequencing of two wolf lichen thalli reveals enigmatic genome architecture.</title>
        <authorList>
            <person name="McKenzie S.K."/>
            <person name="Walston R.F."/>
            <person name="Allen J.L."/>
        </authorList>
    </citation>
    <scope>NUCLEOTIDE SEQUENCE [LARGE SCALE GENOMIC DNA]</scope>
    <source>
        <strain evidence="2">WasteWater2</strain>
    </source>
</reference>
<evidence type="ECO:0000256" key="1">
    <source>
        <dbReference type="SAM" id="MobiDB-lite"/>
    </source>
</evidence>
<dbReference type="EMBL" id="JACCJC010000020">
    <property type="protein sequence ID" value="KAF6236319.1"/>
    <property type="molecule type" value="Genomic_DNA"/>
</dbReference>
<gene>
    <name evidence="2" type="ORF">HO173_005572</name>
</gene>
<evidence type="ECO:0000313" key="2">
    <source>
        <dbReference type="EMBL" id="KAF6236319.1"/>
    </source>
</evidence>
<feature type="region of interest" description="Disordered" evidence="1">
    <location>
        <begin position="340"/>
        <end position="362"/>
    </location>
</feature>
<dbReference type="Proteomes" id="UP000578531">
    <property type="component" value="Unassembled WGS sequence"/>
</dbReference>